<gene>
    <name evidence="3" type="ORF">POTOM_005979</name>
</gene>
<name>A0A8X8DEB7_POPTO</name>
<proteinExistence type="predicted"/>
<sequence>MQEEIQEKNNKNKETCTSTSSLLPMVISEEDTGSGFQMPLHYPNYTREVYEDMPESKLDPLLASHGMEGMRFSPKNLEVCRNLLKERMETETKD</sequence>
<dbReference type="EMBL" id="JAAWWB010000002">
    <property type="protein sequence ID" value="KAG6789849.1"/>
    <property type="molecule type" value="Genomic_DNA"/>
</dbReference>
<feature type="domain" description="DUF7722" evidence="2">
    <location>
        <begin position="42"/>
        <end position="68"/>
    </location>
</feature>
<feature type="compositionally biased region" description="Basic and acidic residues" evidence="1">
    <location>
        <begin position="1"/>
        <end position="14"/>
    </location>
</feature>
<feature type="region of interest" description="Disordered" evidence="1">
    <location>
        <begin position="1"/>
        <end position="23"/>
    </location>
</feature>
<dbReference type="PANTHER" id="PTHR33513:SF45">
    <property type="entry name" value="CYTOPLASMIC TRNA 2-THIOLATION PROTEIN"/>
    <property type="match status" value="1"/>
</dbReference>
<protein>
    <recommendedName>
        <fullName evidence="2">DUF7722 domain-containing protein</fullName>
    </recommendedName>
</protein>
<dbReference type="PANTHER" id="PTHR33513">
    <property type="entry name" value="OS06G0523300 PROTEIN"/>
    <property type="match status" value="1"/>
</dbReference>
<evidence type="ECO:0000259" key="2">
    <source>
        <dbReference type="Pfam" id="PF24847"/>
    </source>
</evidence>
<evidence type="ECO:0000313" key="4">
    <source>
        <dbReference type="Proteomes" id="UP000886885"/>
    </source>
</evidence>
<keyword evidence="4" id="KW-1185">Reference proteome</keyword>
<organism evidence="3 4">
    <name type="scientific">Populus tomentosa</name>
    <name type="common">Chinese white poplar</name>
    <dbReference type="NCBI Taxonomy" id="118781"/>
    <lineage>
        <taxon>Eukaryota</taxon>
        <taxon>Viridiplantae</taxon>
        <taxon>Streptophyta</taxon>
        <taxon>Embryophyta</taxon>
        <taxon>Tracheophyta</taxon>
        <taxon>Spermatophyta</taxon>
        <taxon>Magnoliopsida</taxon>
        <taxon>eudicotyledons</taxon>
        <taxon>Gunneridae</taxon>
        <taxon>Pentapetalae</taxon>
        <taxon>rosids</taxon>
        <taxon>fabids</taxon>
        <taxon>Malpighiales</taxon>
        <taxon>Salicaceae</taxon>
        <taxon>Saliceae</taxon>
        <taxon>Populus</taxon>
    </lineage>
</organism>
<comment type="caution">
    <text evidence="3">The sequence shown here is derived from an EMBL/GenBank/DDBJ whole genome shotgun (WGS) entry which is preliminary data.</text>
</comment>
<dbReference type="Proteomes" id="UP000886885">
    <property type="component" value="Chromosome 1D"/>
</dbReference>
<dbReference type="InterPro" id="IPR056139">
    <property type="entry name" value="DUF7722"/>
</dbReference>
<dbReference type="Pfam" id="PF24847">
    <property type="entry name" value="DUF7722"/>
    <property type="match status" value="1"/>
</dbReference>
<dbReference type="AlphaFoldDB" id="A0A8X8DEB7"/>
<reference evidence="3" key="1">
    <citation type="journal article" date="2020" name="bioRxiv">
        <title>Hybrid origin of Populus tomentosa Carr. identified through genome sequencing and phylogenomic analysis.</title>
        <authorList>
            <person name="An X."/>
            <person name="Gao K."/>
            <person name="Chen Z."/>
            <person name="Li J."/>
            <person name="Yang X."/>
            <person name="Yang X."/>
            <person name="Zhou J."/>
            <person name="Guo T."/>
            <person name="Zhao T."/>
            <person name="Huang S."/>
            <person name="Miao D."/>
            <person name="Khan W.U."/>
            <person name="Rao P."/>
            <person name="Ye M."/>
            <person name="Lei B."/>
            <person name="Liao W."/>
            <person name="Wang J."/>
            <person name="Ji L."/>
            <person name="Li Y."/>
            <person name="Guo B."/>
            <person name="Mustafa N.S."/>
            <person name="Li S."/>
            <person name="Yun Q."/>
            <person name="Keller S.R."/>
            <person name="Mao J."/>
            <person name="Zhang R."/>
            <person name="Strauss S.H."/>
        </authorList>
    </citation>
    <scope>NUCLEOTIDE SEQUENCE</scope>
    <source>
        <strain evidence="3">GM15</strain>
        <tissue evidence="3">Leaf</tissue>
    </source>
</reference>
<evidence type="ECO:0000313" key="3">
    <source>
        <dbReference type="EMBL" id="KAG6789849.1"/>
    </source>
</evidence>
<evidence type="ECO:0000256" key="1">
    <source>
        <dbReference type="SAM" id="MobiDB-lite"/>
    </source>
</evidence>
<accession>A0A8X8DEB7</accession>